<organism evidence="7 8">
    <name type="scientific">Afipia carboxidovorans (strain ATCC 49405 / DSM 1227 / KCTC 32145 / OM5)</name>
    <name type="common">Oligotropha carboxidovorans</name>
    <dbReference type="NCBI Taxonomy" id="504832"/>
    <lineage>
        <taxon>Bacteria</taxon>
        <taxon>Pseudomonadati</taxon>
        <taxon>Pseudomonadota</taxon>
        <taxon>Alphaproteobacteria</taxon>
        <taxon>Hyphomicrobiales</taxon>
        <taxon>Nitrobacteraceae</taxon>
        <taxon>Afipia</taxon>
    </lineage>
</organism>
<dbReference type="PATRIC" id="fig|504832.7.peg.1725"/>
<sequence length="299" mass="32768">MDLRHLRYIVASARNGSFSAAAHEFNVRQPIISKRIKEAEDELTVALFVRSTSGARLTPAGEEFVVDARRIIEDFDRLAERAKASGAGTLGRIVVGLYKSLSQGALRTFIDEFRERYPDVDLELLEAPFAEIIAGLHSGRVDAAIILGDTGKCEVLGSLALWSEHLMVALPLGHPLADKSVIYWSELKGERFIIGHHDPGPDIRDILLRHLAAPSDRPEIVTLRLNRDNILSEVGSGKGISLQCESASGLTGLGVVFRPLHDGNGATRVGYIVCWKPDNINPVLNTLRNALKEAMLIRP</sequence>
<keyword evidence="5" id="KW-0804">Transcription</keyword>
<dbReference type="GO" id="GO:0032993">
    <property type="term" value="C:protein-DNA complex"/>
    <property type="evidence" value="ECO:0007669"/>
    <property type="project" value="TreeGrafter"/>
</dbReference>
<dbReference type="Pfam" id="PF03466">
    <property type="entry name" value="LysR_substrate"/>
    <property type="match status" value="1"/>
</dbReference>
<evidence type="ECO:0000256" key="4">
    <source>
        <dbReference type="ARBA" id="ARBA00023125"/>
    </source>
</evidence>
<dbReference type="PROSITE" id="PS50931">
    <property type="entry name" value="HTH_LYSR"/>
    <property type="match status" value="1"/>
</dbReference>
<dbReference type="SUPFAM" id="SSF53850">
    <property type="entry name" value="Periplasmic binding protein-like II"/>
    <property type="match status" value="1"/>
</dbReference>
<dbReference type="AlphaFoldDB" id="F8BZX3"/>
<dbReference type="FunFam" id="1.10.10.10:FF:000001">
    <property type="entry name" value="LysR family transcriptional regulator"/>
    <property type="match status" value="1"/>
</dbReference>
<dbReference type="GO" id="GO:0003677">
    <property type="term" value="F:DNA binding"/>
    <property type="evidence" value="ECO:0007669"/>
    <property type="project" value="UniProtKB-KW"/>
</dbReference>
<comment type="function">
    <text evidence="1">NodD regulates the expression of the nodABCFE genes which encode other nodulation proteins. NodD is also a negative regulator of its own expression. Binds flavonoids as inducers.</text>
</comment>
<dbReference type="Gene3D" id="1.10.10.10">
    <property type="entry name" value="Winged helix-like DNA-binding domain superfamily/Winged helix DNA-binding domain"/>
    <property type="match status" value="1"/>
</dbReference>
<dbReference type="InterPro" id="IPR005119">
    <property type="entry name" value="LysR_subst-bd"/>
</dbReference>
<dbReference type="InterPro" id="IPR000847">
    <property type="entry name" value="LysR_HTH_N"/>
</dbReference>
<dbReference type="PANTHER" id="PTHR30346">
    <property type="entry name" value="TRANSCRIPTIONAL DUAL REGULATOR HCAR-RELATED"/>
    <property type="match status" value="1"/>
</dbReference>
<dbReference type="HOGENOM" id="CLU_039613_6_4_5"/>
<dbReference type="KEGG" id="ocg:OCA5_c16180"/>
<dbReference type="Gene3D" id="3.40.190.10">
    <property type="entry name" value="Periplasmic binding protein-like II"/>
    <property type="match status" value="2"/>
</dbReference>
<dbReference type="OrthoDB" id="7216893at2"/>
<keyword evidence="4" id="KW-0238">DNA-binding</keyword>
<accession>F8BZX3</accession>
<evidence type="ECO:0000256" key="1">
    <source>
        <dbReference type="ARBA" id="ARBA00003502"/>
    </source>
</evidence>
<evidence type="ECO:0000259" key="6">
    <source>
        <dbReference type="PROSITE" id="PS50931"/>
    </source>
</evidence>
<dbReference type="Pfam" id="PF00126">
    <property type="entry name" value="HTH_1"/>
    <property type="match status" value="1"/>
</dbReference>
<dbReference type="EMBL" id="CP002826">
    <property type="protein sequence ID" value="AEI06332.1"/>
    <property type="molecule type" value="Genomic_DNA"/>
</dbReference>
<dbReference type="InterPro" id="IPR036390">
    <property type="entry name" value="WH_DNA-bd_sf"/>
</dbReference>
<evidence type="ECO:0000313" key="7">
    <source>
        <dbReference type="EMBL" id="AEI06332.1"/>
    </source>
</evidence>
<proteinExistence type="inferred from homology"/>
<dbReference type="STRING" id="504832.OCA5_c16180"/>
<gene>
    <name evidence="7" type="ordered locus">OCA5_c16180</name>
</gene>
<dbReference type="PANTHER" id="PTHR30346:SF0">
    <property type="entry name" value="HCA OPERON TRANSCRIPTIONAL ACTIVATOR HCAR"/>
    <property type="match status" value="1"/>
</dbReference>
<keyword evidence="3" id="KW-0805">Transcription regulation</keyword>
<protein>
    <submittedName>
        <fullName evidence="7">Transcriptional regulator, LysR family</fullName>
    </submittedName>
</protein>
<comment type="similarity">
    <text evidence="2">Belongs to the LysR transcriptional regulatory family.</text>
</comment>
<keyword evidence="8" id="KW-1185">Reference proteome</keyword>
<evidence type="ECO:0000313" key="8">
    <source>
        <dbReference type="Proteomes" id="UP000007730"/>
    </source>
</evidence>
<name>F8BZX3_AFIC5</name>
<dbReference type="GO" id="GO:0003700">
    <property type="term" value="F:DNA-binding transcription factor activity"/>
    <property type="evidence" value="ECO:0007669"/>
    <property type="project" value="InterPro"/>
</dbReference>
<evidence type="ECO:0000256" key="5">
    <source>
        <dbReference type="ARBA" id="ARBA00023163"/>
    </source>
</evidence>
<dbReference type="eggNOG" id="COG0583">
    <property type="taxonomic scope" value="Bacteria"/>
</dbReference>
<dbReference type="InterPro" id="IPR036388">
    <property type="entry name" value="WH-like_DNA-bd_sf"/>
</dbReference>
<feature type="domain" description="HTH lysR-type" evidence="6">
    <location>
        <begin position="1"/>
        <end position="58"/>
    </location>
</feature>
<evidence type="ECO:0000256" key="2">
    <source>
        <dbReference type="ARBA" id="ARBA00009437"/>
    </source>
</evidence>
<reference evidence="7 8" key="1">
    <citation type="journal article" date="2011" name="J. Bacteriol.">
        <title>Complete genome sequences of the chemolithoautotrophic Oligotropha carboxidovorans strains OM4 and OM5.</title>
        <authorList>
            <person name="Volland S."/>
            <person name="Rachinger M."/>
            <person name="Strittmatter A."/>
            <person name="Daniel R."/>
            <person name="Gottschalk G."/>
            <person name="Meyer O."/>
        </authorList>
    </citation>
    <scope>NUCLEOTIDE SEQUENCE [LARGE SCALE GENOMIC DNA]</scope>
    <source>
        <strain evidence="8">ATCC 49405 / DSM 1227 / KCTC 32145 / OM5</strain>
    </source>
</reference>
<dbReference type="SUPFAM" id="SSF46785">
    <property type="entry name" value="Winged helix' DNA-binding domain"/>
    <property type="match status" value="1"/>
</dbReference>
<dbReference type="Proteomes" id="UP000007730">
    <property type="component" value="Chromosome"/>
</dbReference>
<dbReference type="CDD" id="cd08414">
    <property type="entry name" value="PBP2_LTTR_aromatics_like"/>
    <property type="match status" value="1"/>
</dbReference>
<dbReference type="RefSeq" id="WP_013913038.1">
    <property type="nucleotide sequence ID" value="NC_011386.1"/>
</dbReference>
<evidence type="ECO:0000256" key="3">
    <source>
        <dbReference type="ARBA" id="ARBA00023015"/>
    </source>
</evidence>